<keyword evidence="8" id="KW-0675">Receptor</keyword>
<dbReference type="Gene3D" id="1.20.58.390">
    <property type="entry name" value="Neurotransmitter-gated ion-channel transmembrane domain"/>
    <property type="match status" value="1"/>
</dbReference>
<evidence type="ECO:0000256" key="2">
    <source>
        <dbReference type="ARBA" id="ARBA00022692"/>
    </source>
</evidence>
<dbReference type="Gene3D" id="2.70.170.10">
    <property type="entry name" value="Neurotransmitter-gated ion-channel ligand-binding domain"/>
    <property type="match status" value="1"/>
</dbReference>
<feature type="domain" description="Neurotransmitter-gated ion-channel ligand-binding" evidence="7">
    <location>
        <begin position="37"/>
        <end position="239"/>
    </location>
</feature>
<evidence type="ECO:0000259" key="7">
    <source>
        <dbReference type="Pfam" id="PF02931"/>
    </source>
</evidence>
<dbReference type="InterPro" id="IPR006202">
    <property type="entry name" value="Neur_chan_lig-bd"/>
</dbReference>
<feature type="transmembrane region" description="Helical" evidence="5">
    <location>
        <begin position="272"/>
        <end position="291"/>
    </location>
</feature>
<evidence type="ECO:0000256" key="1">
    <source>
        <dbReference type="ARBA" id="ARBA00004141"/>
    </source>
</evidence>
<dbReference type="FunFam" id="2.70.170.10:FF:000028">
    <property type="entry name" value="AcetylCholine Receptor"/>
    <property type="match status" value="1"/>
</dbReference>
<dbReference type="SUPFAM" id="SSF63712">
    <property type="entry name" value="Nicotinic receptor ligand binding domain-like"/>
    <property type="match status" value="1"/>
</dbReference>
<feature type="chain" id="PRO_5001648329" evidence="6">
    <location>
        <begin position="22"/>
        <end position="417"/>
    </location>
</feature>
<dbReference type="InterPro" id="IPR038050">
    <property type="entry name" value="Neuro_actylchol_rec"/>
</dbReference>
<evidence type="ECO:0000313" key="8">
    <source>
        <dbReference type="EMBL" id="KDR17732.1"/>
    </source>
</evidence>
<dbReference type="AlphaFoldDB" id="A0A067R3K7"/>
<name>A0A067R3K7_ZOONE</name>
<keyword evidence="2 5" id="KW-0812">Transmembrane</keyword>
<feature type="transmembrane region" description="Helical" evidence="5">
    <location>
        <begin position="395"/>
        <end position="416"/>
    </location>
</feature>
<dbReference type="Proteomes" id="UP000027135">
    <property type="component" value="Unassembled WGS sequence"/>
</dbReference>
<dbReference type="GO" id="GO:0005230">
    <property type="term" value="F:extracellular ligand-gated monoatomic ion channel activity"/>
    <property type="evidence" value="ECO:0007669"/>
    <property type="project" value="InterPro"/>
</dbReference>
<evidence type="ECO:0000256" key="5">
    <source>
        <dbReference type="SAM" id="Phobius"/>
    </source>
</evidence>
<dbReference type="Pfam" id="PF02931">
    <property type="entry name" value="Neur_chan_LBD"/>
    <property type="match status" value="1"/>
</dbReference>
<organism evidence="8 9">
    <name type="scientific">Zootermopsis nevadensis</name>
    <name type="common">Dampwood termite</name>
    <dbReference type="NCBI Taxonomy" id="136037"/>
    <lineage>
        <taxon>Eukaryota</taxon>
        <taxon>Metazoa</taxon>
        <taxon>Ecdysozoa</taxon>
        <taxon>Arthropoda</taxon>
        <taxon>Hexapoda</taxon>
        <taxon>Insecta</taxon>
        <taxon>Pterygota</taxon>
        <taxon>Neoptera</taxon>
        <taxon>Polyneoptera</taxon>
        <taxon>Dictyoptera</taxon>
        <taxon>Blattodea</taxon>
        <taxon>Blattoidea</taxon>
        <taxon>Termitoidae</taxon>
        <taxon>Termopsidae</taxon>
        <taxon>Zootermopsis</taxon>
    </lineage>
</organism>
<feature type="transmembrane region" description="Helical" evidence="5">
    <location>
        <begin position="311"/>
        <end position="328"/>
    </location>
</feature>
<dbReference type="PANTHER" id="PTHR18945">
    <property type="entry name" value="NEUROTRANSMITTER GATED ION CHANNEL"/>
    <property type="match status" value="1"/>
</dbReference>
<dbReference type="OMA" id="CTIHIAS"/>
<dbReference type="InParanoid" id="A0A067R3K7"/>
<protein>
    <submittedName>
        <fullName evidence="8">Neuronal acetylcholine receptor subunit beta-3</fullName>
    </submittedName>
</protein>
<evidence type="ECO:0000256" key="6">
    <source>
        <dbReference type="SAM" id="SignalP"/>
    </source>
</evidence>
<feature type="transmembrane region" description="Helical" evidence="5">
    <location>
        <begin position="247"/>
        <end position="265"/>
    </location>
</feature>
<sequence length="417" mass="46938">MRLLVTVLCLLVFSVCYGVSADDASRKAREKPQTVLLKEDLLCAYDKNVRPVIYHGNATFVFVSMLLRTLTFDEYSGSLNVDCWMVWEWTDEKLQWKPSDYGGVDALRLYTSEIWVPGISQLGLTSTWNVRHDIHSGMCLVDSSGVVTCVSRTVYFSICAPDIAYWPYDAMNCSVQIGAWMQTGEEIAVNTNHGIVNIYHYEPNSEWKLLSATSRRHLENSGENSTFPWIQYSFVMQRHSGMYEATIGIPALVLSSLVLLSFWLSPSEESRINILCVSLICHCVYLTYLGAKLNNTGEKSPLIVQLFRDSLLLSGVSFVVAIVLRYLVSASATPPRWVSRIIRWTLSYRAGQLFLLTKISPADAAIVEEEGEEEVGLIGTPTAVGVRGWTAFGRLLNRVCFIVTLFVYLLIFARWLT</sequence>
<proteinExistence type="predicted"/>
<dbReference type="SUPFAM" id="SSF90112">
    <property type="entry name" value="Neurotransmitter-gated ion-channel transmembrane pore"/>
    <property type="match status" value="1"/>
</dbReference>
<dbReference type="eggNOG" id="KOG3645">
    <property type="taxonomic scope" value="Eukaryota"/>
</dbReference>
<dbReference type="InterPro" id="IPR036719">
    <property type="entry name" value="Neuro-gated_channel_TM_sf"/>
</dbReference>
<keyword evidence="4 5" id="KW-0472">Membrane</keyword>
<dbReference type="GO" id="GO:0004888">
    <property type="term" value="F:transmembrane signaling receptor activity"/>
    <property type="evidence" value="ECO:0007669"/>
    <property type="project" value="InterPro"/>
</dbReference>
<accession>A0A067R3K7</accession>
<evidence type="ECO:0000256" key="4">
    <source>
        <dbReference type="ARBA" id="ARBA00023136"/>
    </source>
</evidence>
<keyword evidence="3 5" id="KW-1133">Transmembrane helix</keyword>
<dbReference type="CDD" id="cd18989">
    <property type="entry name" value="LGIC_ECD_cation"/>
    <property type="match status" value="1"/>
</dbReference>
<evidence type="ECO:0000256" key="3">
    <source>
        <dbReference type="ARBA" id="ARBA00022989"/>
    </source>
</evidence>
<comment type="subcellular location">
    <subcellularLocation>
        <location evidence="1">Membrane</location>
        <topology evidence="1">Multi-pass membrane protein</topology>
    </subcellularLocation>
</comment>
<dbReference type="InterPro" id="IPR036734">
    <property type="entry name" value="Neur_chan_lig-bd_sf"/>
</dbReference>
<dbReference type="InterPro" id="IPR006201">
    <property type="entry name" value="Neur_channel"/>
</dbReference>
<dbReference type="GO" id="GO:0016020">
    <property type="term" value="C:membrane"/>
    <property type="evidence" value="ECO:0007669"/>
    <property type="project" value="UniProtKB-SubCell"/>
</dbReference>
<keyword evidence="9" id="KW-1185">Reference proteome</keyword>
<feature type="signal peptide" evidence="6">
    <location>
        <begin position="1"/>
        <end position="21"/>
    </location>
</feature>
<dbReference type="EMBL" id="KK852722">
    <property type="protein sequence ID" value="KDR17732.1"/>
    <property type="molecule type" value="Genomic_DNA"/>
</dbReference>
<evidence type="ECO:0000313" key="9">
    <source>
        <dbReference type="Proteomes" id="UP000027135"/>
    </source>
</evidence>
<reference evidence="8 9" key="1">
    <citation type="journal article" date="2014" name="Nat. Commun.">
        <title>Molecular traces of alternative social organization in a termite genome.</title>
        <authorList>
            <person name="Terrapon N."/>
            <person name="Li C."/>
            <person name="Robertson H.M."/>
            <person name="Ji L."/>
            <person name="Meng X."/>
            <person name="Booth W."/>
            <person name="Chen Z."/>
            <person name="Childers C.P."/>
            <person name="Glastad K.M."/>
            <person name="Gokhale K."/>
            <person name="Gowin J."/>
            <person name="Gronenberg W."/>
            <person name="Hermansen R.A."/>
            <person name="Hu H."/>
            <person name="Hunt B.G."/>
            <person name="Huylmans A.K."/>
            <person name="Khalil S.M."/>
            <person name="Mitchell R.D."/>
            <person name="Munoz-Torres M.C."/>
            <person name="Mustard J.A."/>
            <person name="Pan H."/>
            <person name="Reese J.T."/>
            <person name="Scharf M.E."/>
            <person name="Sun F."/>
            <person name="Vogel H."/>
            <person name="Xiao J."/>
            <person name="Yang W."/>
            <person name="Yang Z."/>
            <person name="Yang Z."/>
            <person name="Zhou J."/>
            <person name="Zhu J."/>
            <person name="Brent C.S."/>
            <person name="Elsik C.G."/>
            <person name="Goodisman M.A."/>
            <person name="Liberles D.A."/>
            <person name="Roe R.M."/>
            <person name="Vargo E.L."/>
            <person name="Vilcinskas A."/>
            <person name="Wang J."/>
            <person name="Bornberg-Bauer E."/>
            <person name="Korb J."/>
            <person name="Zhang G."/>
            <person name="Liebig J."/>
        </authorList>
    </citation>
    <scope>NUCLEOTIDE SEQUENCE [LARGE SCALE GENOMIC DNA]</scope>
    <source>
        <tissue evidence="8">Whole organism</tissue>
    </source>
</reference>
<gene>
    <name evidence="8" type="ORF">L798_07273</name>
</gene>
<keyword evidence="6" id="KW-0732">Signal</keyword>